<gene>
    <name evidence="1" type="ORF">ALC57_10677</name>
</gene>
<evidence type="ECO:0000313" key="2">
    <source>
        <dbReference type="Proteomes" id="UP000078492"/>
    </source>
</evidence>
<keyword evidence="2" id="KW-1185">Reference proteome</keyword>
<feature type="non-terminal residue" evidence="1">
    <location>
        <position position="1"/>
    </location>
</feature>
<dbReference type="AlphaFoldDB" id="A0A151J3P3"/>
<evidence type="ECO:0008006" key="3">
    <source>
        <dbReference type="Google" id="ProtNLM"/>
    </source>
</evidence>
<organism evidence="1 2">
    <name type="scientific">Trachymyrmex cornetzi</name>
    <dbReference type="NCBI Taxonomy" id="471704"/>
    <lineage>
        <taxon>Eukaryota</taxon>
        <taxon>Metazoa</taxon>
        <taxon>Ecdysozoa</taxon>
        <taxon>Arthropoda</taxon>
        <taxon>Hexapoda</taxon>
        <taxon>Insecta</taxon>
        <taxon>Pterygota</taxon>
        <taxon>Neoptera</taxon>
        <taxon>Endopterygota</taxon>
        <taxon>Hymenoptera</taxon>
        <taxon>Apocrita</taxon>
        <taxon>Aculeata</taxon>
        <taxon>Formicoidea</taxon>
        <taxon>Formicidae</taxon>
        <taxon>Myrmicinae</taxon>
        <taxon>Trachymyrmex</taxon>
    </lineage>
</organism>
<accession>A0A151J3P3</accession>
<dbReference type="EMBL" id="KQ980270">
    <property type="protein sequence ID" value="KYN17056.1"/>
    <property type="molecule type" value="Genomic_DNA"/>
</dbReference>
<evidence type="ECO:0000313" key="1">
    <source>
        <dbReference type="EMBL" id="KYN17056.1"/>
    </source>
</evidence>
<reference evidence="1 2" key="1">
    <citation type="submission" date="2015-09" db="EMBL/GenBank/DDBJ databases">
        <title>Trachymyrmex cornetzi WGS genome.</title>
        <authorList>
            <person name="Nygaard S."/>
            <person name="Hu H."/>
            <person name="Boomsma J."/>
            <person name="Zhang G."/>
        </authorList>
    </citation>
    <scope>NUCLEOTIDE SEQUENCE [LARGE SCALE GENOMIC DNA]</scope>
    <source>
        <strain evidence="1">Tcor2-1</strain>
        <tissue evidence="1">Whole body</tissue>
    </source>
</reference>
<dbReference type="Proteomes" id="UP000078492">
    <property type="component" value="Unassembled WGS sequence"/>
</dbReference>
<sequence length="80" mass="9320">DPRNDGVGHFAWIKDLSRLVSMQLTGKKNKKYFCDRCLHYFGSSEKLQTHEVDCQKINTQKFSASRQRCYIRQRAHGSAV</sequence>
<proteinExistence type="predicted"/>
<name>A0A151J3P3_9HYME</name>
<protein>
    <recommendedName>
        <fullName evidence="3">C2H2-type domain-containing protein</fullName>
    </recommendedName>
</protein>